<evidence type="ECO:0000313" key="3">
    <source>
        <dbReference type="Proteomes" id="UP000470520"/>
    </source>
</evidence>
<evidence type="ECO:0008006" key="4">
    <source>
        <dbReference type="Google" id="ProtNLM"/>
    </source>
</evidence>
<feature type="signal peptide" evidence="1">
    <location>
        <begin position="1"/>
        <end position="29"/>
    </location>
</feature>
<feature type="chain" id="PRO_5029643470" description="DUF4398 domain-containing protein" evidence="1">
    <location>
        <begin position="30"/>
        <end position="68"/>
    </location>
</feature>
<keyword evidence="1" id="KW-0732">Signal</keyword>
<evidence type="ECO:0000256" key="1">
    <source>
        <dbReference type="SAM" id="SignalP"/>
    </source>
</evidence>
<protein>
    <recommendedName>
        <fullName evidence="4">DUF4398 domain-containing protein</fullName>
    </recommendedName>
</protein>
<gene>
    <name evidence="2" type="ORF">G3I21_25785</name>
</gene>
<name>A0A7K3QYT0_9ACTN</name>
<evidence type="ECO:0000313" key="2">
    <source>
        <dbReference type="EMBL" id="NEB95050.1"/>
    </source>
</evidence>
<proteinExistence type="predicted"/>
<sequence length="68" mass="6720">MRRGSRRAAAAVTLAALAALITGCGHDDAATPSGTATPSGYADMKKKVDAAESAAAAADRDATSDADR</sequence>
<reference evidence="2 3" key="1">
    <citation type="submission" date="2020-01" db="EMBL/GenBank/DDBJ databases">
        <title>Insect and environment-associated Actinomycetes.</title>
        <authorList>
            <person name="Currrie C."/>
            <person name="Chevrette M."/>
            <person name="Carlson C."/>
            <person name="Stubbendieck R."/>
            <person name="Wendt-Pienkowski E."/>
        </authorList>
    </citation>
    <scope>NUCLEOTIDE SEQUENCE [LARGE SCALE GENOMIC DNA]</scope>
    <source>
        <strain evidence="2 3">SID7754</strain>
    </source>
</reference>
<dbReference type="PROSITE" id="PS51257">
    <property type="entry name" value="PROKAR_LIPOPROTEIN"/>
    <property type="match status" value="1"/>
</dbReference>
<dbReference type="AlphaFoldDB" id="A0A7K3QYT0"/>
<comment type="caution">
    <text evidence="2">The sequence shown here is derived from an EMBL/GenBank/DDBJ whole genome shotgun (WGS) entry which is preliminary data.</text>
</comment>
<dbReference type="EMBL" id="JAAGMR010000287">
    <property type="protein sequence ID" value="NEB95050.1"/>
    <property type="molecule type" value="Genomic_DNA"/>
</dbReference>
<dbReference type="Proteomes" id="UP000470520">
    <property type="component" value="Unassembled WGS sequence"/>
</dbReference>
<accession>A0A7K3QYT0</accession>
<dbReference type="RefSeq" id="WP_164193310.1">
    <property type="nucleotide sequence ID" value="NZ_JAAGMR010000287.1"/>
</dbReference>
<organism evidence="2 3">
    <name type="scientific">Streptomyces bauhiniae</name>
    <dbReference type="NCBI Taxonomy" id="2340725"/>
    <lineage>
        <taxon>Bacteria</taxon>
        <taxon>Bacillati</taxon>
        <taxon>Actinomycetota</taxon>
        <taxon>Actinomycetes</taxon>
        <taxon>Kitasatosporales</taxon>
        <taxon>Streptomycetaceae</taxon>
        <taxon>Streptomyces</taxon>
    </lineage>
</organism>